<dbReference type="Proteomes" id="UP000182719">
    <property type="component" value="Unassembled WGS sequence"/>
</dbReference>
<reference evidence="2" key="1">
    <citation type="submission" date="2016-10" db="EMBL/GenBank/DDBJ databases">
        <authorList>
            <person name="Varghese N."/>
            <person name="Submissions S."/>
        </authorList>
    </citation>
    <scope>NUCLEOTIDE SEQUENCE [LARGE SCALE GENOMIC DNA]</scope>
    <source>
        <strain evidence="2">DSM 17044</strain>
    </source>
</reference>
<evidence type="ECO:0000313" key="1">
    <source>
        <dbReference type="EMBL" id="SEM23502.1"/>
    </source>
</evidence>
<dbReference type="OrthoDB" id="5526289at2"/>
<name>A0A1H7WPS6_STIAU</name>
<organism evidence="1 2">
    <name type="scientific">Stigmatella aurantiaca</name>
    <dbReference type="NCBI Taxonomy" id="41"/>
    <lineage>
        <taxon>Bacteria</taxon>
        <taxon>Pseudomonadati</taxon>
        <taxon>Myxococcota</taxon>
        <taxon>Myxococcia</taxon>
        <taxon>Myxococcales</taxon>
        <taxon>Cystobacterineae</taxon>
        <taxon>Archangiaceae</taxon>
        <taxon>Stigmatella</taxon>
    </lineage>
</organism>
<accession>A0A1H7WPS6</accession>
<gene>
    <name evidence="1" type="ORF">SAMN05444354_113122</name>
</gene>
<dbReference type="RefSeq" id="WP_075008775.1">
    <property type="nucleotide sequence ID" value="NZ_FOAP01000013.1"/>
</dbReference>
<protein>
    <submittedName>
        <fullName evidence="1">Uncharacterized protein</fullName>
    </submittedName>
</protein>
<sequence length="115" mass="12263">MAARMKRRGGWTVGAVLALGWPVLGLAAAPGVRPPSLTPLEESLRFTPEGRFVEERQPVLGYLRATPEGWQLAFPPGGVLPVGPQPAPTQTVDAALESLPSNAVYPHATLLRVDF</sequence>
<keyword evidence="2" id="KW-1185">Reference proteome</keyword>
<dbReference type="EMBL" id="FOAP01000013">
    <property type="protein sequence ID" value="SEM23502.1"/>
    <property type="molecule type" value="Genomic_DNA"/>
</dbReference>
<dbReference type="AlphaFoldDB" id="A0A1H7WPS6"/>
<evidence type="ECO:0000313" key="2">
    <source>
        <dbReference type="Proteomes" id="UP000182719"/>
    </source>
</evidence>
<proteinExistence type="predicted"/>